<sequence length="234" mass="26681">MQLSISDECKVSRLHYGDENLPMLVFDNFIAQAPAMIEDAASCHFEANSPFYPGIRAKAPMQFAQLLLQQVSQHQDHFWGEQQLKLGLSVCHYSLVTTPPNQLKLLQRIPHFDAVEPQTLAAVFYLFHDNQGGTAFYRHRKTGYEFIDESRRIEYFQSLESENGTDNIPKASDGYINGDTALFEQIHHQPGLFNRMIVYRRNCLHSGVIPAHSNFSADPRNGRLSISSFIDPHQ</sequence>
<comment type="caution">
    <text evidence="1">The sequence shown here is derived from an EMBL/GenBank/DDBJ whole genome shotgun (WGS) entry which is preliminary data.</text>
</comment>
<dbReference type="EMBL" id="JACNEP010000006">
    <property type="protein sequence ID" value="MBC3766193.1"/>
    <property type="molecule type" value="Genomic_DNA"/>
</dbReference>
<dbReference type="AlphaFoldDB" id="A0A8J6M2E0"/>
<keyword evidence="2" id="KW-1185">Reference proteome</keyword>
<name>A0A8J6M2E0_9ALTE</name>
<proteinExistence type="predicted"/>
<reference evidence="1" key="2">
    <citation type="submission" date="2020-08" db="EMBL/GenBank/DDBJ databases">
        <authorList>
            <person name="Lai Q."/>
        </authorList>
    </citation>
    <scope>NUCLEOTIDE SEQUENCE</scope>
    <source>
        <strain evidence="1">S27-2</strain>
    </source>
</reference>
<gene>
    <name evidence="1" type="ORF">H8B19_09900</name>
</gene>
<reference evidence="1" key="1">
    <citation type="journal article" date="2018" name="Int. J. Syst. Evol. Microbiol.">
        <title>Neptunicella marina gen. nov., sp. nov., isolated from surface seawater.</title>
        <authorList>
            <person name="Liu X."/>
            <person name="Lai Q."/>
            <person name="Du Y."/>
            <person name="Zhang X."/>
            <person name="Liu Z."/>
            <person name="Sun F."/>
            <person name="Shao Z."/>
        </authorList>
    </citation>
    <scope>NUCLEOTIDE SEQUENCE</scope>
    <source>
        <strain evidence="1">S27-2</strain>
    </source>
</reference>
<dbReference type="InterPro" id="IPR045617">
    <property type="entry name" value="DUF6445"/>
</dbReference>
<protein>
    <submittedName>
        <fullName evidence="1">Uncharacterized protein</fullName>
    </submittedName>
</protein>
<accession>A0A8J6M2E0</accession>
<dbReference type="RefSeq" id="WP_186506663.1">
    <property type="nucleotide sequence ID" value="NZ_JACNEP010000006.1"/>
</dbReference>
<evidence type="ECO:0000313" key="2">
    <source>
        <dbReference type="Proteomes" id="UP000601768"/>
    </source>
</evidence>
<dbReference type="Pfam" id="PF20043">
    <property type="entry name" value="DUF6445"/>
    <property type="match status" value="1"/>
</dbReference>
<organism evidence="1 2">
    <name type="scientific">Neptunicella marina</name>
    <dbReference type="NCBI Taxonomy" id="2125989"/>
    <lineage>
        <taxon>Bacteria</taxon>
        <taxon>Pseudomonadati</taxon>
        <taxon>Pseudomonadota</taxon>
        <taxon>Gammaproteobacteria</taxon>
        <taxon>Alteromonadales</taxon>
        <taxon>Alteromonadaceae</taxon>
        <taxon>Neptunicella</taxon>
    </lineage>
</organism>
<evidence type="ECO:0000313" key="1">
    <source>
        <dbReference type="EMBL" id="MBC3766193.1"/>
    </source>
</evidence>
<dbReference type="Proteomes" id="UP000601768">
    <property type="component" value="Unassembled WGS sequence"/>
</dbReference>